<dbReference type="InterPro" id="IPR036728">
    <property type="entry name" value="PBP_GOBP_sf"/>
</dbReference>
<keyword evidence="3" id="KW-1185">Reference proteome</keyword>
<dbReference type="CDD" id="cd23992">
    <property type="entry name" value="PBP_GOBP"/>
    <property type="match status" value="1"/>
</dbReference>
<feature type="signal peptide" evidence="1">
    <location>
        <begin position="1"/>
        <end position="17"/>
    </location>
</feature>
<dbReference type="InterPro" id="IPR006170">
    <property type="entry name" value="PBP/GOBP"/>
</dbReference>
<name>A0A9N9TA70_DIABA</name>
<dbReference type="Pfam" id="PF01395">
    <property type="entry name" value="PBP_GOBP"/>
    <property type="match status" value="1"/>
</dbReference>
<proteinExistence type="predicted"/>
<reference evidence="2" key="1">
    <citation type="submission" date="2022-01" db="EMBL/GenBank/DDBJ databases">
        <authorList>
            <person name="King R."/>
        </authorList>
    </citation>
    <scope>NUCLEOTIDE SEQUENCE</scope>
</reference>
<dbReference type="GO" id="GO:0005549">
    <property type="term" value="F:odorant binding"/>
    <property type="evidence" value="ECO:0007669"/>
    <property type="project" value="InterPro"/>
</dbReference>
<dbReference type="Gene3D" id="1.10.238.20">
    <property type="entry name" value="Pheromone/general odorant binding protein domain"/>
    <property type="match status" value="1"/>
</dbReference>
<dbReference type="Proteomes" id="UP001153709">
    <property type="component" value="Chromosome 7"/>
</dbReference>
<feature type="chain" id="PRO_5040438783" evidence="1">
    <location>
        <begin position="18"/>
        <end position="139"/>
    </location>
</feature>
<dbReference type="AlphaFoldDB" id="A0A9N9TA70"/>
<evidence type="ECO:0000313" key="2">
    <source>
        <dbReference type="EMBL" id="CAG9837351.1"/>
    </source>
</evidence>
<accession>A0A9N9TA70</accession>
<evidence type="ECO:0000256" key="1">
    <source>
        <dbReference type="SAM" id="SignalP"/>
    </source>
</evidence>
<dbReference type="EMBL" id="OU898282">
    <property type="protein sequence ID" value="CAG9837351.1"/>
    <property type="molecule type" value="Genomic_DNA"/>
</dbReference>
<organism evidence="2 3">
    <name type="scientific">Diabrotica balteata</name>
    <name type="common">Banded cucumber beetle</name>
    <dbReference type="NCBI Taxonomy" id="107213"/>
    <lineage>
        <taxon>Eukaryota</taxon>
        <taxon>Metazoa</taxon>
        <taxon>Ecdysozoa</taxon>
        <taxon>Arthropoda</taxon>
        <taxon>Hexapoda</taxon>
        <taxon>Insecta</taxon>
        <taxon>Pterygota</taxon>
        <taxon>Neoptera</taxon>
        <taxon>Endopterygota</taxon>
        <taxon>Coleoptera</taxon>
        <taxon>Polyphaga</taxon>
        <taxon>Cucujiformia</taxon>
        <taxon>Chrysomeloidea</taxon>
        <taxon>Chrysomelidae</taxon>
        <taxon>Galerucinae</taxon>
        <taxon>Diabroticina</taxon>
        <taxon>Diabroticites</taxon>
        <taxon>Diabrotica</taxon>
    </lineage>
</organism>
<dbReference type="SUPFAM" id="SSF47565">
    <property type="entry name" value="Insect pheromone/odorant-binding proteins"/>
    <property type="match status" value="1"/>
</dbReference>
<gene>
    <name evidence="2" type="ORF">DIABBA_LOCUS10340</name>
</gene>
<sequence>MKKFIFFVVAVVVAVWADDATEQKRTEEFENLQENLNTCQQNLGLLPSDIQTKGYAHVKEEDKDYIGAIMLCVYTKVGVMSENGDLIEARVQSLYTNLRGDSHRTKETIQKILKECKPNDNDSPKRKAFSYEACLDRLN</sequence>
<evidence type="ECO:0000313" key="3">
    <source>
        <dbReference type="Proteomes" id="UP001153709"/>
    </source>
</evidence>
<protein>
    <submittedName>
        <fullName evidence="2">Uncharacterized protein</fullName>
    </submittedName>
</protein>
<dbReference type="OrthoDB" id="6783999at2759"/>
<keyword evidence="1" id="KW-0732">Signal</keyword>